<protein>
    <submittedName>
        <fullName evidence="3">Uncharacterized protein</fullName>
    </submittedName>
</protein>
<dbReference type="Proteomes" id="UP000001593">
    <property type="component" value="Unassembled WGS sequence"/>
</dbReference>
<feature type="region of interest" description="Disordered" evidence="2">
    <location>
        <begin position="38"/>
        <end position="68"/>
    </location>
</feature>
<evidence type="ECO:0000313" key="3">
    <source>
        <dbReference type="EMBL" id="EDO47175.1"/>
    </source>
</evidence>
<evidence type="ECO:0000256" key="2">
    <source>
        <dbReference type="SAM" id="MobiDB-lite"/>
    </source>
</evidence>
<proteinExistence type="predicted"/>
<keyword evidence="1" id="KW-0175">Coiled coil</keyword>
<reference evidence="3 4" key="1">
    <citation type="journal article" date="2007" name="Science">
        <title>Sea anemone genome reveals ancestral eumetazoan gene repertoire and genomic organization.</title>
        <authorList>
            <person name="Putnam N.H."/>
            <person name="Srivastava M."/>
            <person name="Hellsten U."/>
            <person name="Dirks B."/>
            <person name="Chapman J."/>
            <person name="Salamov A."/>
            <person name="Terry A."/>
            <person name="Shapiro H."/>
            <person name="Lindquist E."/>
            <person name="Kapitonov V.V."/>
            <person name="Jurka J."/>
            <person name="Genikhovich G."/>
            <person name="Grigoriev I.V."/>
            <person name="Lucas S.M."/>
            <person name="Steele R.E."/>
            <person name="Finnerty J.R."/>
            <person name="Technau U."/>
            <person name="Martindale M.Q."/>
            <person name="Rokhsar D.S."/>
        </authorList>
    </citation>
    <scope>NUCLEOTIDE SEQUENCE [LARGE SCALE GENOMIC DNA]</scope>
    <source>
        <strain evidence="4">CH2 X CH6</strain>
    </source>
</reference>
<dbReference type="AlphaFoldDB" id="A7RMX4"/>
<dbReference type="KEGG" id="nve:5519343"/>
<keyword evidence="4" id="KW-1185">Reference proteome</keyword>
<dbReference type="EMBL" id="DS469521">
    <property type="protein sequence ID" value="EDO47175.1"/>
    <property type="molecule type" value="Genomic_DNA"/>
</dbReference>
<evidence type="ECO:0000256" key="1">
    <source>
        <dbReference type="SAM" id="Coils"/>
    </source>
</evidence>
<evidence type="ECO:0000313" key="4">
    <source>
        <dbReference type="Proteomes" id="UP000001593"/>
    </source>
</evidence>
<sequence>MDICLKEENPLAQGNVDFRKVFAEVNGSEHISSLGEMVVETSDGNSSKNGIKKVEKDDKALKEDNDKMSQDLSSLEVLEQKSETEIRKSAPFATNKDVRHQAYQHIRDYEADKRRLADSIEIRRQEQAKTLEEKKRQRLRSREAAMEEKRQKERLRHVQEVKDRQQQHHQASLHLRSHQDDVKRLDGYINNIREQQTMTLQEKIRIRQKMMKKLQDQHTNSICNGKTLDDGNADGCLNEGSSPCFDSWTETEDKELVSMATDMPRSDRWTETEDTELVSMAKDMPRSDGWTETDDRELVSKATE</sequence>
<dbReference type="PhylomeDB" id="A7RMX4"/>
<dbReference type="InParanoid" id="A7RMX4"/>
<feature type="region of interest" description="Disordered" evidence="2">
    <location>
        <begin position="260"/>
        <end position="304"/>
    </location>
</feature>
<gene>
    <name evidence="3" type="ORF">NEMVEDRAFT_v1g199494</name>
</gene>
<feature type="coiled-coil region" evidence="1">
    <location>
        <begin position="117"/>
        <end position="156"/>
    </location>
</feature>
<accession>A7RMX4</accession>
<organism evidence="3 4">
    <name type="scientific">Nematostella vectensis</name>
    <name type="common">Starlet sea anemone</name>
    <dbReference type="NCBI Taxonomy" id="45351"/>
    <lineage>
        <taxon>Eukaryota</taxon>
        <taxon>Metazoa</taxon>
        <taxon>Cnidaria</taxon>
        <taxon>Anthozoa</taxon>
        <taxon>Hexacorallia</taxon>
        <taxon>Actiniaria</taxon>
        <taxon>Edwardsiidae</taxon>
        <taxon>Nematostella</taxon>
    </lineage>
</organism>
<dbReference type="HOGENOM" id="CLU_916158_0_0_1"/>
<feature type="compositionally biased region" description="Basic and acidic residues" evidence="2">
    <location>
        <begin position="52"/>
        <end position="68"/>
    </location>
</feature>
<name>A7RMX4_NEMVE</name>